<feature type="chain" id="PRO_5019005099" description="Nose resistant-to-fluoxetine protein N-terminal domain-containing protein" evidence="3">
    <location>
        <begin position="23"/>
        <end position="794"/>
    </location>
</feature>
<feature type="transmembrane region" description="Helical" evidence="2">
    <location>
        <begin position="483"/>
        <end position="501"/>
    </location>
</feature>
<dbReference type="EMBL" id="RQTK01001382">
    <property type="protein sequence ID" value="RUS70552.1"/>
    <property type="molecule type" value="Genomic_DNA"/>
</dbReference>
<dbReference type="PANTHER" id="PTHR11161:SF55">
    <property type="entry name" value="NOSE RESISTANT-TO-FLUOXETINE PROTEIN N-TERMINAL DOMAIN-CONTAINING PROTEIN"/>
    <property type="match status" value="1"/>
</dbReference>
<protein>
    <recommendedName>
        <fullName evidence="4">Nose resistant-to-fluoxetine protein N-terminal domain-containing protein</fullName>
    </recommendedName>
</protein>
<feature type="signal peptide" evidence="3">
    <location>
        <begin position="1"/>
        <end position="22"/>
    </location>
</feature>
<reference evidence="5 6" key="1">
    <citation type="submission" date="2019-01" db="EMBL/GenBank/DDBJ databases">
        <title>A draft genome assembly of the solar-powered sea slug Elysia chlorotica.</title>
        <authorList>
            <person name="Cai H."/>
            <person name="Li Q."/>
            <person name="Fang X."/>
            <person name="Li J."/>
            <person name="Curtis N.E."/>
            <person name="Altenburger A."/>
            <person name="Shibata T."/>
            <person name="Feng M."/>
            <person name="Maeda T."/>
            <person name="Schwartz J.A."/>
            <person name="Shigenobu S."/>
            <person name="Lundholm N."/>
            <person name="Nishiyama T."/>
            <person name="Yang H."/>
            <person name="Hasebe M."/>
            <person name="Li S."/>
            <person name="Pierce S.K."/>
            <person name="Wang J."/>
        </authorList>
    </citation>
    <scope>NUCLEOTIDE SEQUENCE [LARGE SCALE GENOMIC DNA]</scope>
    <source>
        <strain evidence="5">EC2010</strain>
        <tissue evidence="5">Whole organism of an adult</tissue>
    </source>
</reference>
<dbReference type="Pfam" id="PF20146">
    <property type="entry name" value="NRF"/>
    <property type="match status" value="1"/>
</dbReference>
<gene>
    <name evidence="5" type="ORF">EGW08_021681</name>
</gene>
<dbReference type="PANTHER" id="PTHR11161">
    <property type="entry name" value="O-ACYLTRANSFERASE"/>
    <property type="match status" value="1"/>
</dbReference>
<feature type="transmembrane region" description="Helical" evidence="2">
    <location>
        <begin position="566"/>
        <end position="589"/>
    </location>
</feature>
<dbReference type="InterPro" id="IPR002656">
    <property type="entry name" value="Acyl_transf_3_dom"/>
</dbReference>
<feature type="transmembrane region" description="Helical" evidence="2">
    <location>
        <begin position="768"/>
        <end position="789"/>
    </location>
</feature>
<dbReference type="GO" id="GO:0016747">
    <property type="term" value="F:acyltransferase activity, transferring groups other than amino-acyl groups"/>
    <property type="evidence" value="ECO:0007669"/>
    <property type="project" value="InterPro"/>
</dbReference>
<feature type="domain" description="Nose resistant-to-fluoxetine protein N-terminal" evidence="4">
    <location>
        <begin position="184"/>
        <end position="308"/>
    </location>
</feature>
<evidence type="ECO:0000313" key="6">
    <source>
        <dbReference type="Proteomes" id="UP000271974"/>
    </source>
</evidence>
<dbReference type="AlphaFoldDB" id="A0A433SMY7"/>
<sequence>MRAAHLAQISAALILAFTLTGAAQTNSNDTTASVFSGTNYTKPISGAPVRPAATRSDNGDQQTSAQPHRKSVIELSTPTPTPLSLVRTWRLLQQLGALVPGLGNSLLNGQPLTPDQSKSLLDVARRLGAAISALPSLAASGNGTVDLLKLLADSDLLQALSSSRGAKASSKPGEPTPEPYTVDWLKCRADLLTIVEGLATRKMWALQMVDSWGKPESSILRGNTAFLGNNAECRGVHYTNTTTFANVQGNMCRMSLYLEATRGLIAGVDEITPIYLDVCLPRSCQTKDLNKAFIQILQGPVVSATCTADLDIGDDPWAIVAVIILSIFLALMVAGTLTEFCVGSNPYRRTNLINAFIPSHSSTDLSQGEESRVTPNGGSGKPHTYTNKGFEMRETATKPGKEDASHVGINYPHNLSFVDAKWLNGSSSPMPDGSGDKKPSDDTAHLSKWQRMLLAFSVPRNCGKLLGVRSGPGTIGCLHGIRVLSMAWVILGHVIIFTVTSNNFKNRLDIYDLEQTLLFQTIINAPLSVDSFFFMSGLLTAYLFLKECGKKEKVTARQGVLYYVHRYLRLTPPMMIWIMVVACLVKYVGEGRPGWVDYPSAQLCRDGWWVNLLYIQNLWIEKLGCLGVTWFLANDMQFYMLAPLILIPWVYRQRTMGYIMAAMLITIHLASNAWLVYDYNFDILRPGEGYSFKLYFRPWTRVGPFVIGLIFGYILYRTKCKMHMNKFLVFIGWVVAVGFMLTVTLVTYDENKDFNTDPSGWPVGGKLVYEMLCRPGWALMLGWVVLACATGHGG</sequence>
<evidence type="ECO:0000259" key="4">
    <source>
        <dbReference type="SMART" id="SM00703"/>
    </source>
</evidence>
<keyword evidence="2" id="KW-0472">Membrane</keyword>
<keyword evidence="2" id="KW-0812">Transmembrane</keyword>
<comment type="caution">
    <text evidence="5">The sequence shown here is derived from an EMBL/GenBank/DDBJ whole genome shotgun (WGS) entry which is preliminary data.</text>
</comment>
<feature type="transmembrane region" description="Helical" evidence="2">
    <location>
        <begin position="636"/>
        <end position="651"/>
    </location>
</feature>
<dbReference type="Pfam" id="PF01757">
    <property type="entry name" value="Acyl_transf_3"/>
    <property type="match status" value="1"/>
</dbReference>
<feature type="transmembrane region" description="Helical" evidence="2">
    <location>
        <begin position="317"/>
        <end position="342"/>
    </location>
</feature>
<evidence type="ECO:0000256" key="2">
    <source>
        <dbReference type="SAM" id="Phobius"/>
    </source>
</evidence>
<keyword evidence="3" id="KW-0732">Signal</keyword>
<dbReference type="SMART" id="SM00703">
    <property type="entry name" value="NRF"/>
    <property type="match status" value="1"/>
</dbReference>
<keyword evidence="6" id="KW-1185">Reference proteome</keyword>
<feature type="region of interest" description="Disordered" evidence="1">
    <location>
        <begin position="45"/>
        <end position="76"/>
    </location>
</feature>
<feature type="transmembrane region" description="Helical" evidence="2">
    <location>
        <begin position="521"/>
        <end position="545"/>
    </location>
</feature>
<dbReference type="OrthoDB" id="207378at2759"/>
<evidence type="ECO:0000313" key="5">
    <source>
        <dbReference type="EMBL" id="RUS70552.1"/>
    </source>
</evidence>
<feature type="transmembrane region" description="Helical" evidence="2">
    <location>
        <begin position="658"/>
        <end position="676"/>
    </location>
</feature>
<dbReference type="InterPro" id="IPR006621">
    <property type="entry name" value="Nose-resist-to-fluoxetine_N"/>
</dbReference>
<feature type="compositionally biased region" description="Polar residues" evidence="1">
    <location>
        <begin position="55"/>
        <end position="66"/>
    </location>
</feature>
<accession>A0A433SMY7</accession>
<keyword evidence="2" id="KW-1133">Transmembrane helix</keyword>
<feature type="transmembrane region" description="Helical" evidence="2">
    <location>
        <begin position="727"/>
        <end position="748"/>
    </location>
</feature>
<organism evidence="5 6">
    <name type="scientific">Elysia chlorotica</name>
    <name type="common">Eastern emerald elysia</name>
    <name type="synonym">Sea slug</name>
    <dbReference type="NCBI Taxonomy" id="188477"/>
    <lineage>
        <taxon>Eukaryota</taxon>
        <taxon>Metazoa</taxon>
        <taxon>Spiralia</taxon>
        <taxon>Lophotrochozoa</taxon>
        <taxon>Mollusca</taxon>
        <taxon>Gastropoda</taxon>
        <taxon>Heterobranchia</taxon>
        <taxon>Euthyneura</taxon>
        <taxon>Panpulmonata</taxon>
        <taxon>Sacoglossa</taxon>
        <taxon>Placobranchoidea</taxon>
        <taxon>Plakobranchidae</taxon>
        <taxon>Elysia</taxon>
    </lineage>
</organism>
<feature type="transmembrane region" description="Helical" evidence="2">
    <location>
        <begin position="696"/>
        <end position="715"/>
    </location>
</feature>
<feature type="region of interest" description="Disordered" evidence="1">
    <location>
        <begin position="362"/>
        <end position="388"/>
    </location>
</feature>
<dbReference type="InterPro" id="IPR052728">
    <property type="entry name" value="O2_lipid_transport_reg"/>
</dbReference>
<dbReference type="Proteomes" id="UP000271974">
    <property type="component" value="Unassembled WGS sequence"/>
</dbReference>
<feature type="compositionally biased region" description="Polar residues" evidence="1">
    <location>
        <begin position="362"/>
        <end position="376"/>
    </location>
</feature>
<feature type="non-terminal residue" evidence="5">
    <location>
        <position position="794"/>
    </location>
</feature>
<evidence type="ECO:0000256" key="1">
    <source>
        <dbReference type="SAM" id="MobiDB-lite"/>
    </source>
</evidence>
<proteinExistence type="predicted"/>
<evidence type="ECO:0000256" key="3">
    <source>
        <dbReference type="SAM" id="SignalP"/>
    </source>
</evidence>
<name>A0A433SMY7_ELYCH</name>